<dbReference type="Proteomes" id="UP000332933">
    <property type="component" value="Unassembled WGS sequence"/>
</dbReference>
<feature type="transmembrane region" description="Helical" evidence="1">
    <location>
        <begin position="68"/>
        <end position="90"/>
    </location>
</feature>
<accession>A0A485KW41</accession>
<name>A0A485KW41_9STRA</name>
<protein>
    <submittedName>
        <fullName evidence="3">Aste57867_12636 protein</fullName>
    </submittedName>
</protein>
<evidence type="ECO:0000256" key="1">
    <source>
        <dbReference type="SAM" id="Phobius"/>
    </source>
</evidence>
<sequence length="204" mass="22220">MPSFESPSRAEPRYQLTPLSDGGAMVIVRSHARPMPLILLSFVAIAAIVIAIAVCVSDTSLGVVQASVVVLALLVVLYVVSIIATSAFGIERYMITATSLTRHWKVLCLRGAAQYDFAHMGPIHYVASSWVANKTSDRTAHVRIGFRYGAQDVQLDNFLNENEVDIFLQDISPYLPEHVMPRISMVTSTAAPNSHDPTTASHVV</sequence>
<feature type="transmembrane region" description="Helical" evidence="1">
    <location>
        <begin position="37"/>
        <end position="56"/>
    </location>
</feature>
<evidence type="ECO:0000313" key="3">
    <source>
        <dbReference type="EMBL" id="VFT89486.1"/>
    </source>
</evidence>
<reference evidence="2" key="2">
    <citation type="submission" date="2019-06" db="EMBL/GenBank/DDBJ databases">
        <title>Genomics analysis of Aphanomyces spp. identifies a new class of oomycete effector associated with host adaptation.</title>
        <authorList>
            <person name="Gaulin E."/>
        </authorList>
    </citation>
    <scope>NUCLEOTIDE SEQUENCE</scope>
    <source>
        <strain evidence="2">CBS 578.67</strain>
    </source>
</reference>
<dbReference type="AlphaFoldDB" id="A0A485KW41"/>
<reference evidence="3 4" key="1">
    <citation type="submission" date="2019-03" db="EMBL/GenBank/DDBJ databases">
        <authorList>
            <person name="Gaulin E."/>
            <person name="Dumas B."/>
        </authorList>
    </citation>
    <scope>NUCLEOTIDE SEQUENCE [LARGE SCALE GENOMIC DNA]</scope>
    <source>
        <strain evidence="3">CBS 568.67</strain>
    </source>
</reference>
<keyword evidence="4" id="KW-1185">Reference proteome</keyword>
<gene>
    <name evidence="3" type="primary">Aste57867_12636</name>
    <name evidence="2" type="ORF">As57867_012590</name>
    <name evidence="3" type="ORF">ASTE57867_12636</name>
</gene>
<evidence type="ECO:0000313" key="4">
    <source>
        <dbReference type="Proteomes" id="UP000332933"/>
    </source>
</evidence>
<dbReference type="EMBL" id="VJMH01005382">
    <property type="protein sequence ID" value="KAF0696611.1"/>
    <property type="molecule type" value="Genomic_DNA"/>
</dbReference>
<keyword evidence="1" id="KW-1133">Transmembrane helix</keyword>
<dbReference type="EMBL" id="CAADRA010005403">
    <property type="protein sequence ID" value="VFT89486.1"/>
    <property type="molecule type" value="Genomic_DNA"/>
</dbReference>
<evidence type="ECO:0000313" key="2">
    <source>
        <dbReference type="EMBL" id="KAF0696611.1"/>
    </source>
</evidence>
<organism evidence="3 4">
    <name type="scientific">Aphanomyces stellatus</name>
    <dbReference type="NCBI Taxonomy" id="120398"/>
    <lineage>
        <taxon>Eukaryota</taxon>
        <taxon>Sar</taxon>
        <taxon>Stramenopiles</taxon>
        <taxon>Oomycota</taxon>
        <taxon>Saprolegniomycetes</taxon>
        <taxon>Saprolegniales</taxon>
        <taxon>Verrucalvaceae</taxon>
        <taxon>Aphanomyces</taxon>
    </lineage>
</organism>
<keyword evidence="1" id="KW-0472">Membrane</keyword>
<proteinExistence type="predicted"/>
<keyword evidence="1" id="KW-0812">Transmembrane</keyword>